<evidence type="ECO:0000256" key="1">
    <source>
        <dbReference type="SAM" id="Phobius"/>
    </source>
</evidence>
<dbReference type="Proteomes" id="UP000019225">
    <property type="component" value="Chromosome"/>
</dbReference>
<dbReference type="Pfam" id="PF17802">
    <property type="entry name" value="SpaA"/>
    <property type="match status" value="1"/>
</dbReference>
<keyword evidence="1" id="KW-0472">Membrane</keyword>
<dbReference type="InterPro" id="IPR013783">
    <property type="entry name" value="Ig-like_fold"/>
</dbReference>
<accession>W5W0B6</accession>
<keyword evidence="1" id="KW-0812">Transmembrane</keyword>
<dbReference type="HOGENOM" id="CLU_557406_0_0_11"/>
<keyword evidence="1" id="KW-1133">Transmembrane helix</keyword>
<feature type="signal peptide" evidence="2">
    <location>
        <begin position="1"/>
        <end position="30"/>
    </location>
</feature>
<dbReference type="STRING" id="1449976.KALB_836"/>
<dbReference type="OrthoDB" id="3653979at2"/>
<feature type="transmembrane region" description="Helical" evidence="1">
    <location>
        <begin position="438"/>
        <end position="458"/>
    </location>
</feature>
<dbReference type="PATRIC" id="fig|1449976.3.peg.840"/>
<evidence type="ECO:0000259" key="3">
    <source>
        <dbReference type="Pfam" id="PF17802"/>
    </source>
</evidence>
<dbReference type="InterPro" id="IPR041033">
    <property type="entry name" value="SpaA_PFL_dom_1"/>
</dbReference>
<protein>
    <recommendedName>
        <fullName evidence="3">SpaA-like prealbumin fold domain-containing protein</fullName>
    </recommendedName>
</protein>
<evidence type="ECO:0000313" key="5">
    <source>
        <dbReference type="Proteomes" id="UP000019225"/>
    </source>
</evidence>
<evidence type="ECO:0000256" key="2">
    <source>
        <dbReference type="SAM" id="SignalP"/>
    </source>
</evidence>
<dbReference type="eggNOG" id="COG4932">
    <property type="taxonomic scope" value="Bacteria"/>
</dbReference>
<evidence type="ECO:0000313" key="4">
    <source>
        <dbReference type="EMBL" id="AHH94210.1"/>
    </source>
</evidence>
<dbReference type="AlphaFoldDB" id="W5W0B6"/>
<dbReference type="RefSeq" id="WP_025354468.1">
    <property type="nucleotide sequence ID" value="NZ_CP007155.1"/>
</dbReference>
<organism evidence="4 5">
    <name type="scientific">Kutzneria albida DSM 43870</name>
    <dbReference type="NCBI Taxonomy" id="1449976"/>
    <lineage>
        <taxon>Bacteria</taxon>
        <taxon>Bacillati</taxon>
        <taxon>Actinomycetota</taxon>
        <taxon>Actinomycetes</taxon>
        <taxon>Pseudonocardiales</taxon>
        <taxon>Pseudonocardiaceae</taxon>
        <taxon>Kutzneria</taxon>
    </lineage>
</organism>
<proteinExistence type="predicted"/>
<dbReference type="GO" id="GO:0005975">
    <property type="term" value="P:carbohydrate metabolic process"/>
    <property type="evidence" value="ECO:0007669"/>
    <property type="project" value="UniProtKB-ARBA"/>
</dbReference>
<dbReference type="KEGG" id="kal:KALB_836"/>
<keyword evidence="5" id="KW-1185">Reference proteome</keyword>
<feature type="chain" id="PRO_5004875102" description="SpaA-like prealbumin fold domain-containing protein" evidence="2">
    <location>
        <begin position="31"/>
        <end position="466"/>
    </location>
</feature>
<reference evidence="4 5" key="1">
    <citation type="journal article" date="2014" name="BMC Genomics">
        <title>Complete genome sequence of producer of the glycopeptide antibiotic Aculeximycin Kutzneria albida DSM 43870T, a representative of minor genus of Pseudonocardiaceae.</title>
        <authorList>
            <person name="Rebets Y."/>
            <person name="Tokovenko B."/>
            <person name="Lushchyk I."/>
            <person name="Ruckert C."/>
            <person name="Zaburannyi N."/>
            <person name="Bechthold A."/>
            <person name="Kalinowski J."/>
            <person name="Luzhetskyy A."/>
        </authorList>
    </citation>
    <scope>NUCLEOTIDE SEQUENCE [LARGE SCALE GENOMIC DNA]</scope>
    <source>
        <strain evidence="4">DSM 43870</strain>
    </source>
</reference>
<dbReference type="Gene3D" id="2.60.40.10">
    <property type="entry name" value="Immunoglobulins"/>
    <property type="match status" value="1"/>
</dbReference>
<keyword evidence="2" id="KW-0732">Signal</keyword>
<name>W5W0B6_9PSEU</name>
<dbReference type="EMBL" id="CP007155">
    <property type="protein sequence ID" value="AHH94210.1"/>
    <property type="molecule type" value="Genomic_DNA"/>
</dbReference>
<sequence>MGLSKLVAGVTGAALLTGVTLVAAPGVALAKPVNGHGYDVPAQPYKGNPDKTDWMGSYLVDGKQVWCVEFAYKAPNSDEKYQPGDVLKDKWGNALPDDVAANISYLLLRYGGTQANGDSAALAHLLHTWTSGVPKGDPRLDPNKTFKEIGYDITGHLNSLPADAKAAVDKLRSDAEANRGPWTAKITPPTGPQVIGTPGKWTVQVTNAKGKGMGNVPVALTLADAKVGATQVSTPADGGPLVLDVTPTGANPSVSFSVDSPADRPVVQKPVDVNTQHVVSTGGEKKLTGSAKVPATTAPGQVKVTKTDATTNKGIAGVSLRVTAADKTAPAVKQDGSNLTGQDGKPLVLTTGADGTATVPDLRTPQDICIIEVSAPAGYEQGFDPKSPPSVCGSVKPGEVLALSLTNKPNTPTVPVHIPAGDGPVVANAAVVTQIQPGALVGFGVLVLAGLSAIGLLWRRHVASGR</sequence>
<gene>
    <name evidence="4" type="ORF">KALB_836</name>
</gene>
<feature type="domain" description="SpaA-like prealbumin fold" evidence="3">
    <location>
        <begin position="300"/>
        <end position="380"/>
    </location>
</feature>